<keyword evidence="5 6" id="KW-0472">Membrane</keyword>
<comment type="caution">
    <text evidence="8">The sequence shown here is derived from an EMBL/GenBank/DDBJ whole genome shotgun (WGS) entry which is preliminary data.</text>
</comment>
<dbReference type="FunFam" id="1.20.1250.20:FF:000566">
    <property type="entry name" value="Uncharacterized protein"/>
    <property type="match status" value="1"/>
</dbReference>
<gene>
    <name evidence="8" type="ORF">LSUB1_G001897</name>
</gene>
<dbReference type="EMBL" id="QGMJ01000245">
    <property type="protein sequence ID" value="TVY39106.1"/>
    <property type="molecule type" value="Genomic_DNA"/>
</dbReference>
<keyword evidence="9" id="KW-1185">Reference proteome</keyword>
<dbReference type="Gene3D" id="1.20.1250.20">
    <property type="entry name" value="MFS general substrate transporter like domains"/>
    <property type="match status" value="1"/>
</dbReference>
<dbReference type="InterPro" id="IPR036259">
    <property type="entry name" value="MFS_trans_sf"/>
</dbReference>
<dbReference type="GO" id="GO:0016020">
    <property type="term" value="C:membrane"/>
    <property type="evidence" value="ECO:0007669"/>
    <property type="project" value="UniProtKB-SubCell"/>
</dbReference>
<keyword evidence="2" id="KW-0813">Transport</keyword>
<dbReference type="Proteomes" id="UP000462212">
    <property type="component" value="Unassembled WGS sequence"/>
</dbReference>
<dbReference type="OrthoDB" id="9971669at2759"/>
<evidence type="ECO:0000259" key="7">
    <source>
        <dbReference type="PROSITE" id="PS50850"/>
    </source>
</evidence>
<dbReference type="PANTHER" id="PTHR43791:SF52">
    <property type="entry name" value="TRANSPORTER, PUTATIVE (AFU_ORTHOLOGUE AFUA_1G11820)-RELATED"/>
    <property type="match status" value="1"/>
</dbReference>
<evidence type="ECO:0000256" key="5">
    <source>
        <dbReference type="ARBA" id="ARBA00023136"/>
    </source>
</evidence>
<evidence type="ECO:0000256" key="3">
    <source>
        <dbReference type="ARBA" id="ARBA00022692"/>
    </source>
</evidence>
<feature type="transmembrane region" description="Helical" evidence="6">
    <location>
        <begin position="86"/>
        <end position="106"/>
    </location>
</feature>
<keyword evidence="3 6" id="KW-0812">Transmembrane</keyword>
<accession>A0A8H8RR02</accession>
<dbReference type="SUPFAM" id="SSF103473">
    <property type="entry name" value="MFS general substrate transporter"/>
    <property type="match status" value="1"/>
</dbReference>
<dbReference type="Pfam" id="PF07690">
    <property type="entry name" value="MFS_1"/>
    <property type="match status" value="1"/>
</dbReference>
<sequence length="164" mass="18034">MPSSDQNSTDHEKASNAEHEITVIGTSLPPTDPAAVKRLLRNCDLHVVPPLFLLFLMAFLDRTNIGNARIQGLEDSLGMKSNDFDIALFVFFIPYILLEVPSNIIIKRIAPSTWLSGIMLFWGIATICQGLVTSFAGLVACRFLVGLFEAGLFPGNTFMAIFFP</sequence>
<dbReference type="InterPro" id="IPR020846">
    <property type="entry name" value="MFS_dom"/>
</dbReference>
<evidence type="ECO:0000256" key="1">
    <source>
        <dbReference type="ARBA" id="ARBA00004141"/>
    </source>
</evidence>
<dbReference type="GO" id="GO:0022857">
    <property type="term" value="F:transmembrane transporter activity"/>
    <property type="evidence" value="ECO:0007669"/>
    <property type="project" value="InterPro"/>
</dbReference>
<dbReference type="AlphaFoldDB" id="A0A8H8RR02"/>
<evidence type="ECO:0000256" key="4">
    <source>
        <dbReference type="ARBA" id="ARBA00022989"/>
    </source>
</evidence>
<proteinExistence type="predicted"/>
<evidence type="ECO:0000313" key="9">
    <source>
        <dbReference type="Proteomes" id="UP000462212"/>
    </source>
</evidence>
<dbReference type="InterPro" id="IPR011701">
    <property type="entry name" value="MFS"/>
</dbReference>
<evidence type="ECO:0000313" key="8">
    <source>
        <dbReference type="EMBL" id="TVY39106.1"/>
    </source>
</evidence>
<dbReference type="PROSITE" id="PS50850">
    <property type="entry name" value="MFS"/>
    <property type="match status" value="1"/>
</dbReference>
<dbReference type="PANTHER" id="PTHR43791">
    <property type="entry name" value="PERMEASE-RELATED"/>
    <property type="match status" value="1"/>
</dbReference>
<evidence type="ECO:0000256" key="6">
    <source>
        <dbReference type="SAM" id="Phobius"/>
    </source>
</evidence>
<evidence type="ECO:0000256" key="2">
    <source>
        <dbReference type="ARBA" id="ARBA00022448"/>
    </source>
</evidence>
<keyword evidence="4 6" id="KW-1133">Transmembrane helix</keyword>
<protein>
    <submittedName>
        <fullName evidence="8">Putative transporter</fullName>
    </submittedName>
</protein>
<feature type="domain" description="Major facilitator superfamily (MFS) profile" evidence="7">
    <location>
        <begin position="47"/>
        <end position="164"/>
    </location>
</feature>
<name>A0A8H8RR02_9HELO</name>
<organism evidence="8 9">
    <name type="scientific">Lachnellula subtilissima</name>
    <dbReference type="NCBI Taxonomy" id="602034"/>
    <lineage>
        <taxon>Eukaryota</taxon>
        <taxon>Fungi</taxon>
        <taxon>Dikarya</taxon>
        <taxon>Ascomycota</taxon>
        <taxon>Pezizomycotina</taxon>
        <taxon>Leotiomycetes</taxon>
        <taxon>Helotiales</taxon>
        <taxon>Lachnaceae</taxon>
        <taxon>Lachnellula</taxon>
    </lineage>
</organism>
<comment type="subcellular location">
    <subcellularLocation>
        <location evidence="1">Membrane</location>
        <topology evidence="1">Multi-pass membrane protein</topology>
    </subcellularLocation>
</comment>
<reference evidence="8 9" key="1">
    <citation type="submission" date="2018-05" db="EMBL/GenBank/DDBJ databases">
        <title>Genome sequencing and assembly of the regulated plant pathogen Lachnellula willkommii and related sister species for the development of diagnostic species identification markers.</title>
        <authorList>
            <person name="Giroux E."/>
            <person name="Bilodeau G."/>
        </authorList>
    </citation>
    <scope>NUCLEOTIDE SEQUENCE [LARGE SCALE GENOMIC DNA]</scope>
    <source>
        <strain evidence="8 9">CBS 197.66</strain>
    </source>
</reference>
<feature type="transmembrane region" description="Helical" evidence="6">
    <location>
        <begin position="118"/>
        <end position="137"/>
    </location>
</feature>